<feature type="region of interest" description="Disordered" evidence="5">
    <location>
        <begin position="129"/>
        <end position="152"/>
    </location>
</feature>
<name>T1B8D3_9ZZZZ</name>
<feature type="compositionally biased region" description="Pro residues" evidence="5">
    <location>
        <begin position="139"/>
        <end position="148"/>
    </location>
</feature>
<reference evidence="6" key="1">
    <citation type="submission" date="2013-08" db="EMBL/GenBank/DDBJ databases">
        <authorList>
            <person name="Mendez C."/>
            <person name="Richter M."/>
            <person name="Ferrer M."/>
            <person name="Sanchez J."/>
        </authorList>
    </citation>
    <scope>NUCLEOTIDE SEQUENCE</scope>
</reference>
<evidence type="ECO:0000256" key="1">
    <source>
        <dbReference type="ARBA" id="ARBA00004173"/>
    </source>
</evidence>
<dbReference type="Gene3D" id="3.40.50.12710">
    <property type="match status" value="1"/>
</dbReference>
<proteinExistence type="predicted"/>
<dbReference type="SUPFAM" id="SSF53335">
    <property type="entry name" value="S-adenosyl-L-methionine-dependent methyltransferases"/>
    <property type="match status" value="1"/>
</dbReference>
<reference evidence="6" key="2">
    <citation type="journal article" date="2014" name="ISME J.">
        <title>Microbial stratification in low pH oxic and suboxic macroscopic growths along an acid mine drainage.</title>
        <authorList>
            <person name="Mendez-Garcia C."/>
            <person name="Mesa V."/>
            <person name="Sprenger R.R."/>
            <person name="Richter M."/>
            <person name="Diez M.S."/>
            <person name="Solano J."/>
            <person name="Bargiela R."/>
            <person name="Golyshina O.V."/>
            <person name="Manteca A."/>
            <person name="Ramos J.L."/>
            <person name="Gallego J.R."/>
            <person name="Llorente I."/>
            <person name="Martins Dos Santos V.A."/>
            <person name="Jensen O.N."/>
            <person name="Pelaez A.I."/>
            <person name="Sanchez J."/>
            <person name="Ferrer M."/>
        </authorList>
    </citation>
    <scope>NUCLEOTIDE SEQUENCE</scope>
</reference>
<dbReference type="AlphaFoldDB" id="T1B8D3"/>
<gene>
    <name evidence="6" type="ORF">B1A_13436</name>
</gene>
<dbReference type="GO" id="GO:0035243">
    <property type="term" value="F:protein-arginine omega-N symmetric methyltransferase activity"/>
    <property type="evidence" value="ECO:0007669"/>
    <property type="project" value="TreeGrafter"/>
</dbReference>
<evidence type="ECO:0000256" key="5">
    <source>
        <dbReference type="SAM" id="MobiDB-lite"/>
    </source>
</evidence>
<accession>T1B8D3</accession>
<evidence type="ECO:0000313" key="6">
    <source>
        <dbReference type="EMBL" id="EQD50475.1"/>
    </source>
</evidence>
<sequence length="304" mass="32804">GRALARRVQQVCDRFVPDGPFRVVELGPGDGTLAATIVEELGREPDAAARYSYVLVERSPSLRTVSLERAQAVGTRAGISVTTEEGLGSSGPFVGVVIAHEVLDSQPTRRLVYRREGWQELGVRAIGDRLEPAESRPSRPLPPNPPATPEDGEIWEHAAGTTTCVRAISDHLASGVAIVIDYGMDAAELRSAHPTGTLAGVRCHQPVEEPWTHPGRVDLSTFVDFTRVRADAARFGLCELAYSSQAEALGRWGFDELLREALRSAPSAEARVRTQLAAKSLLFGFERFRVLELAPAGGVVPPIT</sequence>
<evidence type="ECO:0000256" key="3">
    <source>
        <dbReference type="ARBA" id="ARBA00022679"/>
    </source>
</evidence>
<organism evidence="6">
    <name type="scientific">mine drainage metagenome</name>
    <dbReference type="NCBI Taxonomy" id="410659"/>
    <lineage>
        <taxon>unclassified sequences</taxon>
        <taxon>metagenomes</taxon>
        <taxon>ecological metagenomes</taxon>
    </lineage>
</organism>
<dbReference type="PANTHER" id="PTHR12049">
    <property type="entry name" value="PROTEIN ARGININE METHYLTRANSFERASE NDUFAF7, MITOCHONDRIAL"/>
    <property type="match status" value="1"/>
</dbReference>
<comment type="caution">
    <text evidence="6">The sequence shown here is derived from an EMBL/GenBank/DDBJ whole genome shotgun (WGS) entry which is preliminary data.</text>
</comment>
<feature type="non-terminal residue" evidence="6">
    <location>
        <position position="1"/>
    </location>
</feature>
<comment type="subcellular location">
    <subcellularLocation>
        <location evidence="1">Mitochondrion</location>
    </subcellularLocation>
</comment>
<dbReference type="InterPro" id="IPR038375">
    <property type="entry name" value="NDUFAF7_sf"/>
</dbReference>
<dbReference type="EMBL" id="AUZX01009827">
    <property type="protein sequence ID" value="EQD50475.1"/>
    <property type="molecule type" value="Genomic_DNA"/>
</dbReference>
<dbReference type="InterPro" id="IPR029063">
    <property type="entry name" value="SAM-dependent_MTases_sf"/>
</dbReference>
<evidence type="ECO:0000256" key="4">
    <source>
        <dbReference type="ARBA" id="ARBA00023128"/>
    </source>
</evidence>
<dbReference type="GO" id="GO:0005739">
    <property type="term" value="C:mitochondrion"/>
    <property type="evidence" value="ECO:0007669"/>
    <property type="project" value="UniProtKB-SubCell"/>
</dbReference>
<evidence type="ECO:0000256" key="2">
    <source>
        <dbReference type="ARBA" id="ARBA00022603"/>
    </source>
</evidence>
<dbReference type="PANTHER" id="PTHR12049:SF7">
    <property type="entry name" value="PROTEIN ARGININE METHYLTRANSFERASE NDUFAF7, MITOCHONDRIAL"/>
    <property type="match status" value="1"/>
</dbReference>
<dbReference type="GO" id="GO:0032259">
    <property type="term" value="P:methylation"/>
    <property type="evidence" value="ECO:0007669"/>
    <property type="project" value="UniProtKB-KW"/>
</dbReference>
<keyword evidence="2" id="KW-0489">Methyltransferase</keyword>
<dbReference type="InterPro" id="IPR003788">
    <property type="entry name" value="NDUFAF7"/>
</dbReference>
<protein>
    <submittedName>
        <fullName evidence="6">Protein containing DUF185</fullName>
    </submittedName>
</protein>
<dbReference type="Pfam" id="PF02636">
    <property type="entry name" value="Methyltransf_28"/>
    <property type="match status" value="1"/>
</dbReference>
<keyword evidence="4" id="KW-0496">Mitochondrion</keyword>
<keyword evidence="3" id="KW-0808">Transferase</keyword>